<dbReference type="EMBL" id="KX344511">
    <property type="protein sequence ID" value="ANV28166.1"/>
    <property type="molecule type" value="mRNA"/>
</dbReference>
<dbReference type="Pfam" id="PF01553">
    <property type="entry name" value="Acyltransferase"/>
    <property type="match status" value="1"/>
</dbReference>
<comment type="similarity">
    <text evidence="3">Belongs to the 1-acyl-sn-glycerol-3-phosphate acyltransferase family.</text>
</comment>
<reference evidence="16" key="2">
    <citation type="submission" date="2023-09" db="EMBL/GenBank/DDBJ databases">
        <authorList>
            <person name="Dai P."/>
            <person name="Kang K."/>
            <person name="Liu H."/>
            <person name="Mao R."/>
            <person name="Ouyang Z."/>
            <person name="Qian A."/>
            <person name="Sun T."/>
            <person name="Tang Z."/>
            <person name="Wang S."/>
            <person name="Yan S."/>
            <person name="Zhang Y."/>
            <person name="Zhang Y."/>
            <person name="Jiang X."/>
            <person name="Wang X."/>
            <person name="Petracca J."/>
            <person name="Decker G."/>
            <person name="Ghiban C."/>
            <person name="Jacobs D."/>
            <person name="Marco C."/>
            <person name="Pepenella S."/>
            <person name="Nash B."/>
            <person name="Micklos D."/>
        </authorList>
    </citation>
    <scope>NUCLEOTIDE SEQUENCE</scope>
</reference>
<feature type="domain" description="Phospholipid/glycerol acyltransferase" evidence="14">
    <location>
        <begin position="165"/>
        <end position="276"/>
    </location>
</feature>
<dbReference type="GO" id="GO:0008654">
    <property type="term" value="P:phospholipid biosynthetic process"/>
    <property type="evidence" value="ECO:0007669"/>
    <property type="project" value="UniProtKB-KW"/>
</dbReference>
<evidence type="ECO:0000256" key="13">
    <source>
        <dbReference type="SAM" id="Phobius"/>
    </source>
</evidence>
<evidence type="ECO:0000256" key="10">
    <source>
        <dbReference type="ARBA" id="ARBA00023209"/>
    </source>
</evidence>
<evidence type="ECO:0000256" key="5">
    <source>
        <dbReference type="ARBA" id="ARBA00022679"/>
    </source>
</evidence>
<keyword evidence="4" id="KW-0444">Lipid biosynthesis</keyword>
<dbReference type="InterPro" id="IPR002123">
    <property type="entry name" value="Plipid/glycerol_acylTrfase"/>
</dbReference>
<dbReference type="PANTHER" id="PTHR23063:SF2">
    <property type="entry name" value="GLYCEROL-3-PHOSPHATE ACYLTRANSFERASE 4, ISOFORM D-RELATED"/>
    <property type="match status" value="1"/>
</dbReference>
<evidence type="ECO:0000259" key="14">
    <source>
        <dbReference type="SMART" id="SM00563"/>
    </source>
</evidence>
<keyword evidence="5 15" id="KW-0808">Transferase</keyword>
<evidence type="ECO:0000313" key="16">
    <source>
        <dbReference type="EMBL" id="WMU99860.1"/>
    </source>
</evidence>
<keyword evidence="10" id="KW-0594">Phospholipid biosynthesis</keyword>
<dbReference type="GO" id="GO:0016020">
    <property type="term" value="C:membrane"/>
    <property type="evidence" value="ECO:0007669"/>
    <property type="project" value="UniProtKB-SubCell"/>
</dbReference>
<evidence type="ECO:0000256" key="2">
    <source>
        <dbReference type="ARBA" id="ARBA00005189"/>
    </source>
</evidence>
<comment type="pathway">
    <text evidence="2">Lipid metabolism.</text>
</comment>
<feature type="transmembrane region" description="Helical" evidence="13">
    <location>
        <begin position="134"/>
        <end position="154"/>
    </location>
</feature>
<proteinExistence type="evidence at transcript level"/>
<protein>
    <submittedName>
        <fullName evidence="15 16">Glycerol-3-phosphate acyltransferase</fullName>
    </submittedName>
</protein>
<dbReference type="Gramene" id="CDX69123">
    <property type="protein sequence ID" value="CDX69123"/>
    <property type="gene ID" value="GSBRNA2T00130909001"/>
</dbReference>
<keyword evidence="11" id="KW-1208">Phospholipid metabolism</keyword>
<feature type="transmembrane region" description="Helical" evidence="13">
    <location>
        <begin position="77"/>
        <end position="95"/>
    </location>
</feature>
<dbReference type="OrthoDB" id="10051137at2759"/>
<gene>
    <name evidence="15" type="primary">GPAT9</name>
</gene>
<evidence type="ECO:0000256" key="9">
    <source>
        <dbReference type="ARBA" id="ARBA00023136"/>
    </source>
</evidence>
<sequence length="376" mass="43253">MSSTAGKMVTSRSELELDHPNIEDYLPSGSSINEPRGKLRLRDLLDISPTLTEAAGAIVDDSFTRCFKSNPPEPWNWNIYLFPLWCCGVVVRYCLLFPLRCITLAFGWFIFLSTFIPVHSLLKGQDRLRKKIERVLVEMICSFFVASWTGVVRYHGPRPSIRPKQVYVANHTSMIDFIVLEQMTAFAVIMQKHPGWVGLLQSTILESVGCIWFNRSEAKDREIVARKLRNHVQGTDNNPLLIFPEGTCVNNNYTVMFKKGAFELDCTVCPIAIKYNKIFVDAFWNSRKQSFTMHLLQLMTSWAVVCEVWYLEPQTIRPGETAIEFAERVRDMISHRAGLKKVPWDGYLKYSRPSSKHSERKQQSFAESILARLEDK</sequence>
<evidence type="ECO:0000256" key="3">
    <source>
        <dbReference type="ARBA" id="ARBA00008655"/>
    </source>
</evidence>
<comment type="subcellular location">
    <subcellularLocation>
        <location evidence="1">Membrane</location>
    </subcellularLocation>
</comment>
<dbReference type="EMBL" id="OR521149">
    <property type="protein sequence ID" value="WMU99862.1"/>
    <property type="molecule type" value="mRNA"/>
</dbReference>
<dbReference type="AlphaFoldDB" id="A0A078C234"/>
<dbReference type="PANTHER" id="PTHR23063">
    <property type="entry name" value="PHOSPHOLIPID ACYLTRANSFERASE"/>
    <property type="match status" value="1"/>
</dbReference>
<keyword evidence="12 15" id="KW-0012">Acyltransferase</keyword>
<evidence type="ECO:0000256" key="12">
    <source>
        <dbReference type="ARBA" id="ARBA00023315"/>
    </source>
</evidence>
<evidence type="ECO:0000256" key="8">
    <source>
        <dbReference type="ARBA" id="ARBA00023098"/>
    </source>
</evidence>
<dbReference type="GO" id="GO:0008374">
    <property type="term" value="F:O-acyltransferase activity"/>
    <property type="evidence" value="ECO:0007669"/>
    <property type="project" value="InterPro"/>
</dbReference>
<reference evidence="15" key="1">
    <citation type="submission" date="2016-05" db="EMBL/GenBank/DDBJ databases">
        <title>Cloning and Functional Analysis of GPAT9 in Rapeseed (Brassica napus L.).</title>
        <authorList>
            <person name="Xing M."/>
            <person name="Liu S.F."/>
            <person name="Xiong X.H."/>
        </authorList>
    </citation>
    <scope>NUCLEOTIDE SEQUENCE</scope>
</reference>
<evidence type="ECO:0000256" key="6">
    <source>
        <dbReference type="ARBA" id="ARBA00022692"/>
    </source>
</evidence>
<dbReference type="EMBL" id="OR521147">
    <property type="protein sequence ID" value="WMU99860.1"/>
    <property type="molecule type" value="mRNA"/>
</dbReference>
<dbReference type="CDD" id="cd07991">
    <property type="entry name" value="LPLAT_LPCAT1-like"/>
    <property type="match status" value="1"/>
</dbReference>
<organism evidence="15">
    <name type="scientific">Brassica napus</name>
    <name type="common">Rape</name>
    <dbReference type="NCBI Taxonomy" id="3708"/>
    <lineage>
        <taxon>Eukaryota</taxon>
        <taxon>Viridiplantae</taxon>
        <taxon>Streptophyta</taxon>
        <taxon>Embryophyta</taxon>
        <taxon>Tracheophyta</taxon>
        <taxon>Spermatophyta</taxon>
        <taxon>Magnoliopsida</taxon>
        <taxon>eudicotyledons</taxon>
        <taxon>Gunneridae</taxon>
        <taxon>Pentapetalae</taxon>
        <taxon>rosids</taxon>
        <taxon>malvids</taxon>
        <taxon>Brassicales</taxon>
        <taxon>Brassicaceae</taxon>
        <taxon>Brassiceae</taxon>
        <taxon>Brassica</taxon>
    </lineage>
</organism>
<dbReference type="SUPFAM" id="SSF69593">
    <property type="entry name" value="Glycerol-3-phosphate (1)-acyltransferase"/>
    <property type="match status" value="1"/>
</dbReference>
<name>A0A078C234_BRANA</name>
<keyword evidence="7 13" id="KW-1133">Transmembrane helix</keyword>
<dbReference type="OMA" id="ANHTTVM"/>
<accession>A0A078CF55</accession>
<evidence type="ECO:0000256" key="7">
    <source>
        <dbReference type="ARBA" id="ARBA00022989"/>
    </source>
</evidence>
<keyword evidence="9 13" id="KW-0472">Membrane</keyword>
<dbReference type="Gramene" id="CDX75485">
    <property type="protein sequence ID" value="CDX75485"/>
    <property type="gene ID" value="GSBRNA2T00121382001"/>
</dbReference>
<keyword evidence="6 13" id="KW-0812">Transmembrane</keyword>
<dbReference type="EMBL" id="OR536418">
    <property type="protein sequence ID" value="WMX17695.1"/>
    <property type="molecule type" value="mRNA"/>
</dbReference>
<dbReference type="InterPro" id="IPR045252">
    <property type="entry name" value="LPCAT1-like"/>
</dbReference>
<evidence type="ECO:0000256" key="1">
    <source>
        <dbReference type="ARBA" id="ARBA00004370"/>
    </source>
</evidence>
<dbReference type="SMART" id="SM00563">
    <property type="entry name" value="PlsC"/>
    <property type="match status" value="1"/>
</dbReference>
<accession>A0A078C234</accession>
<dbReference type="EMBL" id="OR536419">
    <property type="protein sequence ID" value="WMX17696.1"/>
    <property type="molecule type" value="mRNA"/>
</dbReference>
<keyword evidence="8" id="KW-0443">Lipid metabolism</keyword>
<evidence type="ECO:0000256" key="11">
    <source>
        <dbReference type="ARBA" id="ARBA00023264"/>
    </source>
</evidence>
<feature type="transmembrane region" description="Helical" evidence="13">
    <location>
        <begin position="102"/>
        <end position="122"/>
    </location>
</feature>
<evidence type="ECO:0000313" key="15">
    <source>
        <dbReference type="EMBL" id="ANV28166.1"/>
    </source>
</evidence>
<evidence type="ECO:0000256" key="4">
    <source>
        <dbReference type="ARBA" id="ARBA00022516"/>
    </source>
</evidence>